<evidence type="ECO:0000313" key="3">
    <source>
        <dbReference type="Proteomes" id="UP000274922"/>
    </source>
</evidence>
<protein>
    <submittedName>
        <fullName evidence="2">Uncharacterized protein</fullName>
    </submittedName>
</protein>
<organism evidence="2 3">
    <name type="scientific">Caulochytrium protostelioides</name>
    <dbReference type="NCBI Taxonomy" id="1555241"/>
    <lineage>
        <taxon>Eukaryota</taxon>
        <taxon>Fungi</taxon>
        <taxon>Fungi incertae sedis</taxon>
        <taxon>Chytridiomycota</taxon>
        <taxon>Chytridiomycota incertae sedis</taxon>
        <taxon>Chytridiomycetes</taxon>
        <taxon>Caulochytriales</taxon>
        <taxon>Caulochytriaceae</taxon>
        <taxon>Caulochytrium</taxon>
    </lineage>
</organism>
<proteinExistence type="predicted"/>
<evidence type="ECO:0000313" key="2">
    <source>
        <dbReference type="EMBL" id="RKO98959.1"/>
    </source>
</evidence>
<accession>A0A4P9WZG8</accession>
<keyword evidence="3" id="KW-1185">Reference proteome</keyword>
<evidence type="ECO:0000256" key="1">
    <source>
        <dbReference type="SAM" id="MobiDB-lite"/>
    </source>
</evidence>
<name>A0A4P9WZG8_9FUNG</name>
<reference evidence="3" key="1">
    <citation type="journal article" date="2018" name="Nat. Microbiol.">
        <title>Leveraging single-cell genomics to expand the fungal tree of life.</title>
        <authorList>
            <person name="Ahrendt S.R."/>
            <person name="Quandt C.A."/>
            <person name="Ciobanu D."/>
            <person name="Clum A."/>
            <person name="Salamov A."/>
            <person name="Andreopoulos B."/>
            <person name="Cheng J.F."/>
            <person name="Woyke T."/>
            <person name="Pelin A."/>
            <person name="Henrissat B."/>
            <person name="Reynolds N.K."/>
            <person name="Benny G.L."/>
            <person name="Smith M.E."/>
            <person name="James T.Y."/>
            <person name="Grigoriev I.V."/>
        </authorList>
    </citation>
    <scope>NUCLEOTIDE SEQUENCE [LARGE SCALE GENOMIC DNA]</scope>
    <source>
        <strain evidence="3">ATCC 52028</strain>
    </source>
</reference>
<dbReference type="EMBL" id="ML014338">
    <property type="protein sequence ID" value="RKO98959.1"/>
    <property type="molecule type" value="Genomic_DNA"/>
</dbReference>
<dbReference type="AlphaFoldDB" id="A0A4P9WZG8"/>
<dbReference type="Proteomes" id="UP000274922">
    <property type="component" value="Unassembled WGS sequence"/>
</dbReference>
<feature type="compositionally biased region" description="Acidic residues" evidence="1">
    <location>
        <begin position="584"/>
        <end position="593"/>
    </location>
</feature>
<feature type="region of interest" description="Disordered" evidence="1">
    <location>
        <begin position="584"/>
        <end position="604"/>
    </location>
</feature>
<sequence length="604" mass="65075">MPSLMKLFKRLATSLHVAKASKASKSAKACQTTEALGLAIVVNAEASQPATSLVVADAPQPAAILKIDTAPITCMPTAASVAGNARANGDKPTVSCDDLQVIDSEAEDEPAGSPHLAPGKSNDSGLEIVDVAEADRCTNHSSTQPLELVPAIGDTRVAAVFSTVETMGTMMLWTLAHPALSTRHKITLLAHAHGTVVARIMPGFALLGDALRYHDGRMQWHASLSCWSTLMRGLFLCLPIGVQQCLDTQSSSVRSLTFIAASHLVPALPKACAMSEESDSVARQMKAEINLKIISALEAQDSTLPAMRNLADRARRCGTAHCWGFVSMLDKHETYDPASAFMPFDEDGLPIDNGRMPESFDPVERASAPLRALIRYSRLMAKVSLEEGYEAPALECDPSSYREDIHAQWASAPMPRPIAKRRSFSALSPIAPAFDDDSDAMLAPTKVATPRTTSAPPAATHLRSHRRSGKEVPILCAPTPRRRSPAHANFKSFLMRWFRSTRRPNTTGSLCSPGMTSFGIAQSIYDPVGAFDGPASDEALAPIPRPCPRVRFAKQNELILYEWQAVSNDVATWCLNPSDVDDSDCDPDFDDVPSQEVLDPTTSP</sequence>
<gene>
    <name evidence="2" type="ORF">CXG81DRAFT_20904</name>
</gene>